<evidence type="ECO:0000256" key="1">
    <source>
        <dbReference type="SAM" id="Phobius"/>
    </source>
</evidence>
<keyword evidence="1" id="KW-0472">Membrane</keyword>
<dbReference type="Proteomes" id="UP000240883">
    <property type="component" value="Unassembled WGS sequence"/>
</dbReference>
<sequence>MHTAWHFTISSRSSPHPDRYGAGLLAREHALLACAVAIGIGMVSSLAVPAKERAGADRKSLA</sequence>
<dbReference type="AlphaFoldDB" id="A0A2T2NVR3"/>
<feature type="transmembrane region" description="Helical" evidence="1">
    <location>
        <begin position="30"/>
        <end position="50"/>
    </location>
</feature>
<gene>
    <name evidence="2" type="ORF">BS50DRAFT_572587</name>
</gene>
<keyword evidence="3" id="KW-1185">Reference proteome</keyword>
<keyword evidence="1" id="KW-1133">Transmembrane helix</keyword>
<name>A0A2T2NVR3_CORCC</name>
<proteinExistence type="predicted"/>
<accession>A0A2T2NVR3</accession>
<dbReference type="EMBL" id="KZ678133">
    <property type="protein sequence ID" value="PSN69449.1"/>
    <property type="molecule type" value="Genomic_DNA"/>
</dbReference>
<keyword evidence="1" id="KW-0812">Transmembrane</keyword>
<evidence type="ECO:0000313" key="2">
    <source>
        <dbReference type="EMBL" id="PSN69449.1"/>
    </source>
</evidence>
<evidence type="ECO:0000313" key="3">
    <source>
        <dbReference type="Proteomes" id="UP000240883"/>
    </source>
</evidence>
<protein>
    <submittedName>
        <fullName evidence="2">Uncharacterized protein</fullName>
    </submittedName>
</protein>
<organism evidence="2 3">
    <name type="scientific">Corynespora cassiicola Philippines</name>
    <dbReference type="NCBI Taxonomy" id="1448308"/>
    <lineage>
        <taxon>Eukaryota</taxon>
        <taxon>Fungi</taxon>
        <taxon>Dikarya</taxon>
        <taxon>Ascomycota</taxon>
        <taxon>Pezizomycotina</taxon>
        <taxon>Dothideomycetes</taxon>
        <taxon>Pleosporomycetidae</taxon>
        <taxon>Pleosporales</taxon>
        <taxon>Corynesporascaceae</taxon>
        <taxon>Corynespora</taxon>
    </lineage>
</organism>
<reference evidence="2 3" key="1">
    <citation type="journal article" date="2018" name="Front. Microbiol.">
        <title>Genome-Wide Analysis of Corynespora cassiicola Leaf Fall Disease Putative Effectors.</title>
        <authorList>
            <person name="Lopez D."/>
            <person name="Ribeiro S."/>
            <person name="Label P."/>
            <person name="Fumanal B."/>
            <person name="Venisse J.S."/>
            <person name="Kohler A."/>
            <person name="de Oliveira R.R."/>
            <person name="Labutti K."/>
            <person name="Lipzen A."/>
            <person name="Lail K."/>
            <person name="Bauer D."/>
            <person name="Ohm R.A."/>
            <person name="Barry K.W."/>
            <person name="Spatafora J."/>
            <person name="Grigoriev I.V."/>
            <person name="Martin F.M."/>
            <person name="Pujade-Renaud V."/>
        </authorList>
    </citation>
    <scope>NUCLEOTIDE SEQUENCE [LARGE SCALE GENOMIC DNA]</scope>
    <source>
        <strain evidence="2 3">Philippines</strain>
    </source>
</reference>